<gene>
    <name evidence="2" type="ORF">IC620_09445</name>
</gene>
<protein>
    <recommendedName>
        <fullName evidence="1">DUF4376 domain-containing protein</fullName>
    </recommendedName>
</protein>
<feature type="domain" description="DUF4376" evidence="1">
    <location>
        <begin position="74"/>
        <end position="179"/>
    </location>
</feature>
<keyword evidence="3" id="KW-1185">Reference proteome</keyword>
<accession>A0A926N9Y8</accession>
<evidence type="ECO:0000313" key="2">
    <source>
        <dbReference type="EMBL" id="MBD1372577.1"/>
    </source>
</evidence>
<reference evidence="2" key="1">
    <citation type="submission" date="2020-09" db="EMBL/GenBank/DDBJ databases">
        <title>A novel bacterium of genus Hazenella, isolated from South China Sea.</title>
        <authorList>
            <person name="Huang H."/>
            <person name="Mo K."/>
            <person name="Hu Y."/>
        </authorList>
    </citation>
    <scope>NUCLEOTIDE SEQUENCE</scope>
    <source>
        <strain evidence="2">IB182357</strain>
    </source>
</reference>
<dbReference type="EMBL" id="JACXAH010000011">
    <property type="protein sequence ID" value="MBD1372577.1"/>
    <property type="molecule type" value="Genomic_DNA"/>
</dbReference>
<comment type="caution">
    <text evidence="2">The sequence shown here is derived from an EMBL/GenBank/DDBJ whole genome shotgun (WGS) entry which is preliminary data.</text>
</comment>
<evidence type="ECO:0000313" key="3">
    <source>
        <dbReference type="Proteomes" id="UP000661691"/>
    </source>
</evidence>
<dbReference type="Proteomes" id="UP000661691">
    <property type="component" value="Unassembled WGS sequence"/>
</dbReference>
<dbReference type="Pfam" id="PF14301">
    <property type="entry name" value="DUF4376"/>
    <property type="match status" value="1"/>
</dbReference>
<proteinExistence type="predicted"/>
<sequence>MKLVMLYDDEVVSAVIEDVTEIREEDGTLYWTDINEYHARCSDNPLRYVVVSDEMDIRKGFRNPDPVQLLNIYKQRKINEIKEACKKDILNGFISPTTGHHYAFSETDQLNFAMQLTLLSSGNGKNSTLWKTEDSGIVAHSLEALHAICKESEDFKRGKLEKCWQLQNKVEGCITTQEVEQVVW</sequence>
<dbReference type="RefSeq" id="WP_191142021.1">
    <property type="nucleotide sequence ID" value="NZ_JACXAH010000011.1"/>
</dbReference>
<evidence type="ECO:0000259" key="1">
    <source>
        <dbReference type="Pfam" id="PF14301"/>
    </source>
</evidence>
<dbReference type="InterPro" id="IPR025484">
    <property type="entry name" value="DUF4376"/>
</dbReference>
<name>A0A926N9Y8_9BACL</name>
<dbReference type="AlphaFoldDB" id="A0A926N9Y8"/>
<organism evidence="2 3">
    <name type="scientific">Polycladospora coralii</name>
    <dbReference type="NCBI Taxonomy" id="2771432"/>
    <lineage>
        <taxon>Bacteria</taxon>
        <taxon>Bacillati</taxon>
        <taxon>Bacillota</taxon>
        <taxon>Bacilli</taxon>
        <taxon>Bacillales</taxon>
        <taxon>Thermoactinomycetaceae</taxon>
        <taxon>Polycladospora</taxon>
    </lineage>
</organism>